<reference evidence="2 3" key="1">
    <citation type="journal article" date="2013" name="Genome Biol.">
        <title>Genome of Acanthamoeba castellanii highlights extensive lateral gene transfer and early evolution of tyrosine kinase signaling.</title>
        <authorList>
            <person name="Clarke M."/>
            <person name="Lohan A.J."/>
            <person name="Liu B."/>
            <person name="Lagkouvardos I."/>
            <person name="Roy S."/>
            <person name="Zafar N."/>
            <person name="Bertelli C."/>
            <person name="Schilde C."/>
            <person name="Kianianmomeni A."/>
            <person name="Burglin T.R."/>
            <person name="Frech C."/>
            <person name="Turcotte B."/>
            <person name="Kopec K.O."/>
            <person name="Synnott J.M."/>
            <person name="Choo C."/>
            <person name="Paponov I."/>
            <person name="Finkler A."/>
            <person name="Soon Heng Tan C."/>
            <person name="Hutchins A.P."/>
            <person name="Weinmeier T."/>
            <person name="Rattei T."/>
            <person name="Chu J.S."/>
            <person name="Gimenez G."/>
            <person name="Irimia M."/>
            <person name="Rigden D.J."/>
            <person name="Fitzpatrick D.A."/>
            <person name="Lorenzo-Morales J."/>
            <person name="Bateman A."/>
            <person name="Chiu C.H."/>
            <person name="Tang P."/>
            <person name="Hegemann P."/>
            <person name="Fromm H."/>
            <person name="Raoult D."/>
            <person name="Greub G."/>
            <person name="Miranda-Saavedra D."/>
            <person name="Chen N."/>
            <person name="Nash P."/>
            <person name="Ginger M.L."/>
            <person name="Horn M."/>
            <person name="Schaap P."/>
            <person name="Caler L."/>
            <person name="Loftus B."/>
        </authorList>
    </citation>
    <scope>NUCLEOTIDE SEQUENCE [LARGE SCALE GENOMIC DNA]</scope>
    <source>
        <strain evidence="2 3">Neff</strain>
    </source>
</reference>
<evidence type="ECO:0000313" key="3">
    <source>
        <dbReference type="Proteomes" id="UP000011083"/>
    </source>
</evidence>
<dbReference type="RefSeq" id="XP_004353134.1">
    <property type="nucleotide sequence ID" value="XM_004353082.1"/>
</dbReference>
<evidence type="ECO:0000313" key="2">
    <source>
        <dbReference type="EMBL" id="ELR23606.1"/>
    </source>
</evidence>
<dbReference type="VEuPathDB" id="AmoebaDB:ACA1_072280"/>
<dbReference type="EMBL" id="KB007857">
    <property type="protein sequence ID" value="ELR23606.1"/>
    <property type="molecule type" value="Genomic_DNA"/>
</dbReference>
<keyword evidence="3" id="KW-1185">Reference proteome</keyword>
<dbReference type="AlphaFoldDB" id="L8HGS0"/>
<accession>L8HGS0</accession>
<dbReference type="Proteomes" id="UP000011083">
    <property type="component" value="Unassembled WGS sequence"/>
</dbReference>
<proteinExistence type="predicted"/>
<dbReference type="GeneID" id="14924587"/>
<gene>
    <name evidence="2" type="ORF">ACA1_072280</name>
</gene>
<organism evidence="2 3">
    <name type="scientific">Acanthamoeba castellanii (strain ATCC 30010 / Neff)</name>
    <dbReference type="NCBI Taxonomy" id="1257118"/>
    <lineage>
        <taxon>Eukaryota</taxon>
        <taxon>Amoebozoa</taxon>
        <taxon>Discosea</taxon>
        <taxon>Longamoebia</taxon>
        <taxon>Centramoebida</taxon>
        <taxon>Acanthamoebidae</taxon>
        <taxon>Acanthamoeba</taxon>
    </lineage>
</organism>
<dbReference type="KEGG" id="acan:ACA1_072280"/>
<feature type="non-terminal residue" evidence="2">
    <location>
        <position position="1"/>
    </location>
</feature>
<sequence>QREDGEWGQLEPGAPLYIHGLRRSGQRMSISSDSHDVDFHNLDRHTLDQLRWVYEHHWGDFDPAWSKQQLIKVLSGSSTQSQFENPIANQRRNQQARLTAMRS</sequence>
<protein>
    <submittedName>
        <fullName evidence="2">Uncharacterized protein</fullName>
    </submittedName>
</protein>
<feature type="region of interest" description="Disordered" evidence="1">
    <location>
        <begin position="78"/>
        <end position="103"/>
    </location>
</feature>
<name>L8HGS0_ACACF</name>
<evidence type="ECO:0000256" key="1">
    <source>
        <dbReference type="SAM" id="MobiDB-lite"/>
    </source>
</evidence>